<gene>
    <name evidence="3" type="ORF">ASPZODRAFT_170322</name>
</gene>
<evidence type="ECO:0000256" key="2">
    <source>
        <dbReference type="SAM" id="SignalP"/>
    </source>
</evidence>
<feature type="region of interest" description="Disordered" evidence="1">
    <location>
        <begin position="148"/>
        <end position="169"/>
    </location>
</feature>
<organism evidence="3 4">
    <name type="scientific">Penicilliopsis zonata CBS 506.65</name>
    <dbReference type="NCBI Taxonomy" id="1073090"/>
    <lineage>
        <taxon>Eukaryota</taxon>
        <taxon>Fungi</taxon>
        <taxon>Dikarya</taxon>
        <taxon>Ascomycota</taxon>
        <taxon>Pezizomycotina</taxon>
        <taxon>Eurotiomycetes</taxon>
        <taxon>Eurotiomycetidae</taxon>
        <taxon>Eurotiales</taxon>
        <taxon>Aspergillaceae</taxon>
        <taxon>Penicilliopsis</taxon>
    </lineage>
</organism>
<keyword evidence="2" id="KW-0732">Signal</keyword>
<protein>
    <recommendedName>
        <fullName evidence="5">Apple domain-containing protein</fullName>
    </recommendedName>
</protein>
<evidence type="ECO:0000313" key="4">
    <source>
        <dbReference type="Proteomes" id="UP000184188"/>
    </source>
</evidence>
<dbReference type="OrthoDB" id="4526422at2759"/>
<evidence type="ECO:0000313" key="3">
    <source>
        <dbReference type="EMBL" id="OJJ42209.1"/>
    </source>
</evidence>
<feature type="signal peptide" evidence="2">
    <location>
        <begin position="1"/>
        <end position="16"/>
    </location>
</feature>
<accession>A0A1L9S4W1</accession>
<feature type="chain" id="PRO_5012883063" description="Apple domain-containing protein" evidence="2">
    <location>
        <begin position="17"/>
        <end position="260"/>
    </location>
</feature>
<proteinExistence type="predicted"/>
<evidence type="ECO:0008006" key="5">
    <source>
        <dbReference type="Google" id="ProtNLM"/>
    </source>
</evidence>
<dbReference type="GeneID" id="34613404"/>
<dbReference type="Proteomes" id="UP000184188">
    <property type="component" value="Unassembled WGS sequence"/>
</dbReference>
<reference evidence="4" key="1">
    <citation type="journal article" date="2017" name="Genome Biol.">
        <title>Comparative genomics reveals high biological diversity and specific adaptations in the industrially and medically important fungal genus Aspergillus.</title>
        <authorList>
            <person name="de Vries R.P."/>
            <person name="Riley R."/>
            <person name="Wiebenga A."/>
            <person name="Aguilar-Osorio G."/>
            <person name="Amillis S."/>
            <person name="Uchima C.A."/>
            <person name="Anderluh G."/>
            <person name="Asadollahi M."/>
            <person name="Askin M."/>
            <person name="Barry K."/>
            <person name="Battaglia E."/>
            <person name="Bayram O."/>
            <person name="Benocci T."/>
            <person name="Braus-Stromeyer S.A."/>
            <person name="Caldana C."/>
            <person name="Canovas D."/>
            <person name="Cerqueira G.C."/>
            <person name="Chen F."/>
            <person name="Chen W."/>
            <person name="Choi C."/>
            <person name="Clum A."/>
            <person name="Dos Santos R.A."/>
            <person name="Damasio A.R."/>
            <person name="Diallinas G."/>
            <person name="Emri T."/>
            <person name="Fekete E."/>
            <person name="Flipphi M."/>
            <person name="Freyberg S."/>
            <person name="Gallo A."/>
            <person name="Gournas C."/>
            <person name="Habgood R."/>
            <person name="Hainaut M."/>
            <person name="Harispe M.L."/>
            <person name="Henrissat B."/>
            <person name="Hilden K.S."/>
            <person name="Hope R."/>
            <person name="Hossain A."/>
            <person name="Karabika E."/>
            <person name="Karaffa L."/>
            <person name="Karanyi Z."/>
            <person name="Krasevec N."/>
            <person name="Kuo A."/>
            <person name="Kusch H."/>
            <person name="LaButti K."/>
            <person name="Lagendijk E.L."/>
            <person name="Lapidus A."/>
            <person name="Levasseur A."/>
            <person name="Lindquist E."/>
            <person name="Lipzen A."/>
            <person name="Logrieco A.F."/>
            <person name="MacCabe A."/>
            <person name="Maekelae M.R."/>
            <person name="Malavazi I."/>
            <person name="Melin P."/>
            <person name="Meyer V."/>
            <person name="Mielnichuk N."/>
            <person name="Miskei M."/>
            <person name="Molnar A.P."/>
            <person name="Mule G."/>
            <person name="Ngan C.Y."/>
            <person name="Orejas M."/>
            <person name="Orosz E."/>
            <person name="Ouedraogo J.P."/>
            <person name="Overkamp K.M."/>
            <person name="Park H.-S."/>
            <person name="Perrone G."/>
            <person name="Piumi F."/>
            <person name="Punt P.J."/>
            <person name="Ram A.F."/>
            <person name="Ramon A."/>
            <person name="Rauscher S."/>
            <person name="Record E."/>
            <person name="Riano-Pachon D.M."/>
            <person name="Robert V."/>
            <person name="Roehrig J."/>
            <person name="Ruller R."/>
            <person name="Salamov A."/>
            <person name="Salih N.S."/>
            <person name="Samson R.A."/>
            <person name="Sandor E."/>
            <person name="Sanguinetti M."/>
            <person name="Schuetze T."/>
            <person name="Sepcic K."/>
            <person name="Shelest E."/>
            <person name="Sherlock G."/>
            <person name="Sophianopoulou V."/>
            <person name="Squina F.M."/>
            <person name="Sun H."/>
            <person name="Susca A."/>
            <person name="Todd R.B."/>
            <person name="Tsang A."/>
            <person name="Unkles S.E."/>
            <person name="van de Wiele N."/>
            <person name="van Rossen-Uffink D."/>
            <person name="Oliveira J.V."/>
            <person name="Vesth T.C."/>
            <person name="Visser J."/>
            <person name="Yu J.-H."/>
            <person name="Zhou M."/>
            <person name="Andersen M.R."/>
            <person name="Archer D.B."/>
            <person name="Baker S.E."/>
            <person name="Benoit I."/>
            <person name="Brakhage A.A."/>
            <person name="Braus G.H."/>
            <person name="Fischer R."/>
            <person name="Frisvad J.C."/>
            <person name="Goldman G.H."/>
            <person name="Houbraken J."/>
            <person name="Oakley B."/>
            <person name="Pocsi I."/>
            <person name="Scazzocchio C."/>
            <person name="Seiboth B."/>
            <person name="vanKuyk P.A."/>
            <person name="Wortman J."/>
            <person name="Dyer P.S."/>
            <person name="Grigoriev I.V."/>
        </authorList>
    </citation>
    <scope>NUCLEOTIDE SEQUENCE [LARGE SCALE GENOMIC DNA]</scope>
    <source>
        <strain evidence="4">CBS 506.65</strain>
    </source>
</reference>
<dbReference type="EMBL" id="KV878365">
    <property type="protein sequence ID" value="OJJ42209.1"/>
    <property type="molecule type" value="Genomic_DNA"/>
</dbReference>
<evidence type="ECO:0000256" key="1">
    <source>
        <dbReference type="SAM" id="MobiDB-lite"/>
    </source>
</evidence>
<keyword evidence="4" id="KW-1185">Reference proteome</keyword>
<name>A0A1L9S4W1_9EURO</name>
<dbReference type="RefSeq" id="XP_022576719.1">
    <property type="nucleotide sequence ID" value="XM_022726940.1"/>
</dbReference>
<sequence length="260" mass="26995">MRVSVLLPLLPLLVAGQTTPQQEYDSLCGAGQTTGTTTLGGAQYTYHCNMRASNGDNAGMTSGVNTPADCASRAAGNSALAGVSWTRGGKCVVANSGPPVPQANTIFFEKVVTPTSPCCQERDDCRTQLQACETARDQYKTERDQFKAERDTCRAGGSTTPPVTGGGSVPDCRGQTGNAAYTGQSQAGSLWSVNCNMAGGTGLITRPGLTVPSLKECVDACAAQATCKVATVLPQARNNCLLYTTQSAYRAQTGAHIAVR</sequence>
<dbReference type="AlphaFoldDB" id="A0A1L9S4W1"/>
<dbReference type="VEuPathDB" id="FungiDB:ASPZODRAFT_170322"/>